<dbReference type="PROSITE" id="PS50005">
    <property type="entry name" value="TPR"/>
    <property type="match status" value="1"/>
</dbReference>
<dbReference type="Pfam" id="PF13432">
    <property type="entry name" value="TPR_16"/>
    <property type="match status" value="1"/>
</dbReference>
<keyword evidence="6" id="KW-1185">Reference proteome</keyword>
<organism evidence="5 6">
    <name type="scientific">Brassica cretica</name>
    <name type="common">Mustard</name>
    <dbReference type="NCBI Taxonomy" id="69181"/>
    <lineage>
        <taxon>Eukaryota</taxon>
        <taxon>Viridiplantae</taxon>
        <taxon>Streptophyta</taxon>
        <taxon>Embryophyta</taxon>
        <taxon>Tracheophyta</taxon>
        <taxon>Spermatophyta</taxon>
        <taxon>Magnoliopsida</taxon>
        <taxon>eudicotyledons</taxon>
        <taxon>Gunneridae</taxon>
        <taxon>Pentapetalae</taxon>
        <taxon>rosids</taxon>
        <taxon>malvids</taxon>
        <taxon>Brassicales</taxon>
        <taxon>Brassicaceae</taxon>
        <taxon>Brassiceae</taxon>
        <taxon>Brassica</taxon>
    </lineage>
</organism>
<dbReference type="InterPro" id="IPR044244">
    <property type="entry name" value="TTC27/Emw1"/>
</dbReference>
<dbReference type="Gene3D" id="1.25.40.10">
    <property type="entry name" value="Tetratricopeptide repeat domain"/>
    <property type="match status" value="2"/>
</dbReference>
<accession>A0ABQ7D5P5</accession>
<dbReference type="PANTHER" id="PTHR16193:SF0">
    <property type="entry name" value="TETRATRICOPEPTIDE REPEAT PROTEIN 27"/>
    <property type="match status" value="1"/>
</dbReference>
<dbReference type="SUPFAM" id="SSF48452">
    <property type="entry name" value="TPR-like"/>
    <property type="match status" value="2"/>
</dbReference>
<keyword evidence="1" id="KW-0677">Repeat</keyword>
<evidence type="ECO:0000256" key="3">
    <source>
        <dbReference type="PROSITE-ProRule" id="PRU00339"/>
    </source>
</evidence>
<evidence type="ECO:0008006" key="7">
    <source>
        <dbReference type="Google" id="ProtNLM"/>
    </source>
</evidence>
<dbReference type="Pfam" id="PF13181">
    <property type="entry name" value="TPR_8"/>
    <property type="match status" value="1"/>
</dbReference>
<dbReference type="EMBL" id="QGKV02000759">
    <property type="protein sequence ID" value="KAF3566810.1"/>
    <property type="molecule type" value="Genomic_DNA"/>
</dbReference>
<dbReference type="PANTHER" id="PTHR16193">
    <property type="entry name" value="TETRATRICOPEPTIDE REPEAT PROTEIN 27"/>
    <property type="match status" value="1"/>
</dbReference>
<evidence type="ECO:0000256" key="4">
    <source>
        <dbReference type="SAM" id="MobiDB-lite"/>
    </source>
</evidence>
<proteinExistence type="predicted"/>
<feature type="repeat" description="TPR" evidence="3">
    <location>
        <begin position="390"/>
        <end position="423"/>
    </location>
</feature>
<sequence>MADGEIRILRGYELRLLRCTVSLPPSDSPPESQLLDESQSETHPHDALIKSLLSLIEAGDYLGALASDAARVILGDAELELVDSVESAERVYSEVLDKVESFVVNDSSDEIDKARRAVVVMCLAISSAFWFTRCNLTGPTDGSVKCSLPFKVSESKELFEWENWAKIQLMSAGSDLLGKFSNLQHLVFARMLLLKLKDLLFETTATQTFELRSVSWWLVRVLLIHQRVLHERSSSLFEMLQVEAINKSDPGASQRIPLCYAVHLPTIPALRKEYGELLVSCGLVGEAITIFESLELWDNLINCYCLLGKKSAAVDLINAQLSERPNDPRLWCSLGDVTIDDSCYEKALEVSNDKSVRAKRALARSAYNRGDFEKSKMLWEAAMALNSLYPDGWFALGAAALKARDVQKALDSFTFAVQLDPDNGEAWNNIACLHMIKKKSKESFIAFKEALKFKRDSWQMWENFSHVAMDVGNIDQAFEAIQKILSMSKNKRVDVVLLDRIMTELENRNSASSLSVETEASSDESTESKPCAATPAETQRHLELLGKIIQQIVRTESTSEIWGLYARWSRIKGDLMVCSEALLKQVRSYQGSELWKDKERFKKFARASLELCRVYMEISVSTGSKRELFSAEMHLKNTIKQATVSFPESEELKELESCLEEVRNALKKCEETTNTKT</sequence>
<dbReference type="SMART" id="SM00028">
    <property type="entry name" value="TPR"/>
    <property type="match status" value="5"/>
</dbReference>
<keyword evidence="2 3" id="KW-0802">TPR repeat</keyword>
<protein>
    <recommendedName>
        <fullName evidence="7">Tetratricopeptide repeat protein 27 homolog</fullName>
    </recommendedName>
</protein>
<dbReference type="InterPro" id="IPR019734">
    <property type="entry name" value="TPR_rpt"/>
</dbReference>
<evidence type="ECO:0000313" key="5">
    <source>
        <dbReference type="EMBL" id="KAF3566810.1"/>
    </source>
</evidence>
<evidence type="ECO:0000313" key="6">
    <source>
        <dbReference type="Proteomes" id="UP000266723"/>
    </source>
</evidence>
<feature type="region of interest" description="Disordered" evidence="4">
    <location>
        <begin position="512"/>
        <end position="534"/>
    </location>
</feature>
<comment type="caution">
    <text evidence="5">The sequence shown here is derived from an EMBL/GenBank/DDBJ whole genome shotgun (WGS) entry which is preliminary data.</text>
</comment>
<name>A0ABQ7D5P5_BRACR</name>
<gene>
    <name evidence="5" type="ORF">DY000_02018775</name>
</gene>
<dbReference type="InterPro" id="IPR011990">
    <property type="entry name" value="TPR-like_helical_dom_sf"/>
</dbReference>
<reference evidence="5 6" key="1">
    <citation type="journal article" date="2020" name="BMC Genomics">
        <title>Intraspecific diversification of the crop wild relative Brassica cretica Lam. using demographic model selection.</title>
        <authorList>
            <person name="Kioukis A."/>
            <person name="Michalopoulou V.A."/>
            <person name="Briers L."/>
            <person name="Pirintsos S."/>
            <person name="Studholme D.J."/>
            <person name="Pavlidis P."/>
            <person name="Sarris P.F."/>
        </authorList>
    </citation>
    <scope>NUCLEOTIDE SEQUENCE [LARGE SCALE GENOMIC DNA]</scope>
    <source>
        <strain evidence="6">cv. PFS-1207/04</strain>
    </source>
</reference>
<evidence type="ECO:0000256" key="1">
    <source>
        <dbReference type="ARBA" id="ARBA00022737"/>
    </source>
</evidence>
<dbReference type="Proteomes" id="UP000266723">
    <property type="component" value="Unassembled WGS sequence"/>
</dbReference>
<evidence type="ECO:0000256" key="2">
    <source>
        <dbReference type="ARBA" id="ARBA00022803"/>
    </source>
</evidence>